<dbReference type="PROSITE" id="PS00330">
    <property type="entry name" value="HEMOLYSIN_CALCIUM"/>
    <property type="match status" value="3"/>
</dbReference>
<protein>
    <submittedName>
        <fullName evidence="4">Uncharacterized protein</fullName>
    </submittedName>
</protein>
<dbReference type="InterPro" id="IPR018511">
    <property type="entry name" value="Hemolysin-typ_Ca-bd_CS"/>
</dbReference>
<sequence>MAKDIAFGDSPVPVFDTAFTDLNPACGCCIPARALTLAADGAGASGAGDLADVPEGFEWLGEMSGSPQGGEGGDTVSANPVAGNPLVAWLTGTDKYDDGTDPQNISYAYAEDSSDFSYALSNAATVFDSINFNGSNSDPVYFDVSNPAAMLQRVEDLYDDLEWSMTSLEKVADLDFVNTTNSFQSTATDFKFLAFDNLVRDDGFGGLAGLNGRATFPGTDTTSGSSTNNEAYIIYNTNSSSMNTTPEVNGSSNRLHTSIHEIMHSLGVGHPHDTGNGSNSVGGSGATAAGDDELDNDRYTVMSYERGGLNTNSQGLNFGYAVTPMALDIAALQYLYGAATNHTGNTVYTLSDRQTGIRDLDGDNGTVNIGRAFYGIWDTGGTDTIQYNGASSVVINLNEATLNQSVTPTNIAEIISILNGSGASLYNSIVPSTTAGEMRDDLTDPDYFAGGFFSRIIRNGTPELGGYSIANDIYAGSLTTVIERATGGSGADLLIGNEQGNVVTGNGGNDLLIASDGNDTVYGGSGSDGVYGGDGADRLEGGSSADDLYGGSGNDRFYGGSGTDTFYGGDNDDRFYYTASDGVIGTESLAGGNGYDQILVSTAGMVDLRDINVSSIEEIVFNSPSSQTILLSNKELDTTSEFASDLVIDGALAGVDVLTIQMSSSYGRTIDLSNFVFEDWTDSQDTTSVLGSTGNDTITGSAFGDILAGAGDADEIYGGDGGDTLQGGAGDDSVYGGLGDDIIRQNNQNTAETIDGGSGTDTLDLAASTVGWDVGYTSDLVVASRDGGSTTLALSGIEILLGSDHDDLISEFPQVLNLNRIEAGAGDDIVRGGADAGSDTLYGGAGTDTYENTFSGYVTDLATGTWYYTGNPVPAEQSLFEFENATGTTGNDTLIGDGGANVLTGGGGSDSVSGGGGADTLVQSMSGTSTFNGGGGTDTLDVSSFTQGISLLAGGSDGNGNLTAGSTTIVEANESSIERLIATEYDDYIEEYFIDRIEAGGGDDYVSTYLTNSAGEYFDGGGGTDTLNFFRLFSNLTATLDLQTGEFTGSSGVTNFENAIGHSGDSTILGTDGVNTLSGNGGADLLFGRGGNDVLNGNTGQDVLDGGAGDDTLDGGAGADWFVQSSGSDTITDFGDGADRLVYDWDGGEVSVSGGTVTGNGGTTSLGGPVSRKDVFYKMAETGTIAVDQIGATITLDRSFVNPVVFAKTTTTLGSEPVTVRLSDIQSDSFRLNLQEPNYEDGSHAGEEVTWMVFEAGTWELEDGTRFEVGSTTSDKLSSAGTEAISFTEDFFDATPTIQSQVQTKAGSDWVITRQTDASAERFELTMQEEEALNAGAHATESIGWIAFEANSGTWDGRSYEAGTTGDTVGETATSQGFSGAFSAAPQLLTSLASLDGDDPSFARAGAVTASGFDVAAQEEQSADPETAHTNETVDFFALADDGGVFGDGVLTARVATTAFAEYGRVSFDDGGTTVSFDESYLNPVVFAVSNTTNGDAPVNVRITDITSTGFSAYLQEPNYEDGAHATESVSWMVIEAGTYEMADGTVFSAGTLQSDLLSSAGFESVAFDTGAFTATPSIISQVQTDNGADWVTTRQRNADRSGFDLTMQEEEAENGGVHASETLGWLAVERGVAMAGDDLIEAGATPDGVTDAFFSQAFTAGFGSAPVLLTQLSSFDGDDSTTARTQAVGANGFQVRSQEDRSADNETNHTSETVDFLALAGDGVLRGEDISGREIMAEVGSVTLSSAQSVIQLDHDFDNPVVFAMPPSSVGGDPVAVRIRDVTSNSVTLSLQEPNYEDGAHGNETVTYMVVEAGAWELADGTRIDVGMRSTDLLSSSGFESVDFGEDFDDMPAVFTQVQTDNGADWVITRQRDASETGFAFTMQEEESGNGGNHTTEQVGWMAIEAGQGTWSGLDYQVGVTGQNVTDAFTRIDFAPAFGDAPNMLGSIATFAGKDPSGLRFRDLDATGVDLQIMEEQSKDAEVSHGSEAVSLLAIAGSGLLTGFARETGSVTLDLAADGDAAGVAAPVDETGTHHVLALGADVLEIDSFGAEDGLVIDGGYFGLAPDGLQAAGTGKVREALEDGIATFDRQTGEGRIDGTLVVRIVDASELGYDDVFLF</sequence>
<keyword evidence="2" id="KW-0964">Secreted</keyword>
<dbReference type="PANTHER" id="PTHR38340">
    <property type="entry name" value="S-LAYER PROTEIN"/>
    <property type="match status" value="1"/>
</dbReference>
<comment type="caution">
    <text evidence="4">The sequence shown here is derived from an EMBL/GenBank/DDBJ whole genome shotgun (WGS) entry which is preliminary data.</text>
</comment>
<dbReference type="GO" id="GO:0005576">
    <property type="term" value="C:extracellular region"/>
    <property type="evidence" value="ECO:0007669"/>
    <property type="project" value="UniProtKB-SubCell"/>
</dbReference>
<dbReference type="RefSeq" id="WP_018302585.1">
    <property type="nucleotide sequence ID" value="NZ_CM003137.1"/>
</dbReference>
<dbReference type="Gene3D" id="3.40.390.10">
    <property type="entry name" value="Collagenase (Catalytic Domain)"/>
    <property type="match status" value="1"/>
</dbReference>
<dbReference type="InterPro" id="IPR001343">
    <property type="entry name" value="Hemolysn_Ca-bd"/>
</dbReference>
<dbReference type="InterPro" id="IPR050557">
    <property type="entry name" value="RTX_toxin/Mannuronan_C5-epim"/>
</dbReference>
<dbReference type="SUPFAM" id="SSF51120">
    <property type="entry name" value="beta-Roll"/>
    <property type="match status" value="5"/>
</dbReference>
<dbReference type="Pfam" id="PF00353">
    <property type="entry name" value="HemolysinCabind"/>
    <property type="match status" value="6"/>
</dbReference>
<dbReference type="InterPro" id="IPR011049">
    <property type="entry name" value="Serralysin-like_metalloprot_C"/>
</dbReference>
<dbReference type="PATRIC" id="fig|1123501.6.peg.39"/>
<gene>
    <name evidence="4" type="ORF">Wenmar_04058</name>
</gene>
<comment type="subcellular location">
    <subcellularLocation>
        <location evidence="1">Secreted</location>
    </subcellularLocation>
</comment>
<evidence type="ECO:0000256" key="1">
    <source>
        <dbReference type="ARBA" id="ARBA00004613"/>
    </source>
</evidence>
<reference evidence="4 5" key="1">
    <citation type="submission" date="2013-01" db="EMBL/GenBank/DDBJ databases">
        <authorList>
            <person name="Fiebig A."/>
            <person name="Goeker M."/>
            <person name="Klenk H.-P.P."/>
        </authorList>
    </citation>
    <scope>NUCLEOTIDE SEQUENCE [LARGE SCALE GENOMIC DNA]</scope>
    <source>
        <strain evidence="4 5">DSM 24838</strain>
        <plasmid evidence="4 5">pWENMAR1</plasmid>
    </source>
</reference>
<dbReference type="Proteomes" id="UP000035100">
    <property type="component" value="Plasmid pWENMAR1"/>
</dbReference>
<dbReference type="Gene3D" id="2.150.10.10">
    <property type="entry name" value="Serralysin-like metalloprotease, C-terminal"/>
    <property type="match status" value="4"/>
</dbReference>
<dbReference type="PANTHER" id="PTHR38340:SF1">
    <property type="entry name" value="S-LAYER PROTEIN"/>
    <property type="match status" value="1"/>
</dbReference>
<dbReference type="GO" id="GO:0008237">
    <property type="term" value="F:metallopeptidase activity"/>
    <property type="evidence" value="ECO:0007669"/>
    <property type="project" value="InterPro"/>
</dbReference>
<dbReference type="eggNOG" id="COG1404">
    <property type="taxonomic scope" value="Bacteria"/>
</dbReference>
<dbReference type="PRINTS" id="PR00313">
    <property type="entry name" value="CABNDNGRPT"/>
</dbReference>
<evidence type="ECO:0000256" key="2">
    <source>
        <dbReference type="ARBA" id="ARBA00022525"/>
    </source>
</evidence>
<keyword evidence="4" id="KW-0614">Plasmid</keyword>
<name>A0A0D0QGL8_9RHOB</name>
<organism evidence="4 5">
    <name type="scientific">Wenxinia marina DSM 24838</name>
    <dbReference type="NCBI Taxonomy" id="1123501"/>
    <lineage>
        <taxon>Bacteria</taxon>
        <taxon>Pseudomonadati</taxon>
        <taxon>Pseudomonadota</taxon>
        <taxon>Alphaproteobacteria</taxon>
        <taxon>Rhodobacterales</taxon>
        <taxon>Roseobacteraceae</taxon>
        <taxon>Wenxinia</taxon>
    </lineage>
</organism>
<geneLocation type="plasmid" evidence="4 5">
    <name>pWENMAR1</name>
</geneLocation>
<dbReference type="GO" id="GO:0005509">
    <property type="term" value="F:calcium ion binding"/>
    <property type="evidence" value="ECO:0007669"/>
    <property type="project" value="InterPro"/>
</dbReference>
<evidence type="ECO:0000313" key="5">
    <source>
        <dbReference type="Proteomes" id="UP000035100"/>
    </source>
</evidence>
<dbReference type="InterPro" id="IPR024079">
    <property type="entry name" value="MetalloPept_cat_dom_sf"/>
</dbReference>
<dbReference type="EMBL" id="AONG01000001">
    <property type="protein sequence ID" value="KIQ71412.1"/>
    <property type="molecule type" value="Genomic_DNA"/>
</dbReference>
<dbReference type="OrthoDB" id="733404at2"/>
<feature type="region of interest" description="Disordered" evidence="3">
    <location>
        <begin position="267"/>
        <end position="294"/>
    </location>
</feature>
<proteinExistence type="predicted"/>
<keyword evidence="5" id="KW-1185">Reference proteome</keyword>
<evidence type="ECO:0000256" key="3">
    <source>
        <dbReference type="SAM" id="MobiDB-lite"/>
    </source>
</evidence>
<dbReference type="Gene3D" id="2.160.20.160">
    <property type="match status" value="1"/>
</dbReference>
<dbReference type="eggNOG" id="COG2931">
    <property type="taxonomic scope" value="Bacteria"/>
</dbReference>
<accession>A0A0D0QGL8</accession>
<dbReference type="SUPFAM" id="SSF55486">
    <property type="entry name" value="Metalloproteases ('zincins'), catalytic domain"/>
    <property type="match status" value="1"/>
</dbReference>
<evidence type="ECO:0000313" key="4">
    <source>
        <dbReference type="EMBL" id="KIQ71412.1"/>
    </source>
</evidence>